<comment type="caution">
    <text evidence="4">The sequence shown here is derived from an EMBL/GenBank/DDBJ whole genome shotgun (WGS) entry which is preliminary data.</text>
</comment>
<organism evidence="4 5">
    <name type="scientific">Candidatus Buchananbacteria bacterium CG10_big_fil_rev_8_21_14_0_10_42_9</name>
    <dbReference type="NCBI Taxonomy" id="1974526"/>
    <lineage>
        <taxon>Bacteria</taxon>
        <taxon>Candidatus Buchananiibacteriota</taxon>
    </lineage>
</organism>
<evidence type="ECO:0000313" key="5">
    <source>
        <dbReference type="Proteomes" id="UP000230935"/>
    </source>
</evidence>
<reference evidence="5" key="1">
    <citation type="submission" date="2017-09" db="EMBL/GenBank/DDBJ databases">
        <title>Depth-based differentiation of microbial function through sediment-hosted aquifers and enrichment of novel symbionts in the deep terrestrial subsurface.</title>
        <authorList>
            <person name="Probst A.J."/>
            <person name="Ladd B."/>
            <person name="Jarett J.K."/>
            <person name="Geller-Mcgrath D.E."/>
            <person name="Sieber C.M.K."/>
            <person name="Emerson J.B."/>
            <person name="Anantharaman K."/>
            <person name="Thomas B.C."/>
            <person name="Malmstrom R."/>
            <person name="Stieglmeier M."/>
            <person name="Klingl A."/>
            <person name="Woyke T."/>
            <person name="Ryan C.M."/>
            <person name="Banfield J.F."/>
        </authorList>
    </citation>
    <scope>NUCLEOTIDE SEQUENCE [LARGE SCALE GENOMIC DNA]</scope>
</reference>
<gene>
    <name evidence="4" type="ORF">COT81_03215</name>
</gene>
<dbReference type="GO" id="GO:0006654">
    <property type="term" value="P:phosphatidic acid biosynthetic process"/>
    <property type="evidence" value="ECO:0007669"/>
    <property type="project" value="TreeGrafter"/>
</dbReference>
<dbReference type="SMART" id="SM00563">
    <property type="entry name" value="PlsC"/>
    <property type="match status" value="1"/>
</dbReference>
<dbReference type="InterPro" id="IPR002123">
    <property type="entry name" value="Plipid/glycerol_acylTrfase"/>
</dbReference>
<accession>A0A2H0W309</accession>
<dbReference type="AlphaFoldDB" id="A0A2H0W309"/>
<dbReference type="GO" id="GO:0003841">
    <property type="term" value="F:1-acylglycerol-3-phosphate O-acyltransferase activity"/>
    <property type="evidence" value="ECO:0007669"/>
    <property type="project" value="TreeGrafter"/>
</dbReference>
<dbReference type="EMBL" id="PEZZ01000024">
    <property type="protein sequence ID" value="PIS05040.1"/>
    <property type="molecule type" value="Genomic_DNA"/>
</dbReference>
<dbReference type="PANTHER" id="PTHR10434">
    <property type="entry name" value="1-ACYL-SN-GLYCEROL-3-PHOSPHATE ACYLTRANSFERASE"/>
    <property type="match status" value="1"/>
</dbReference>
<evidence type="ECO:0000313" key="4">
    <source>
        <dbReference type="EMBL" id="PIS05040.1"/>
    </source>
</evidence>
<keyword evidence="1" id="KW-0808">Transferase</keyword>
<dbReference type="PANTHER" id="PTHR10434:SF9">
    <property type="entry name" value="PHOSPHOLIPID_GLYCEROL ACYLTRANSFERASE DOMAIN-CONTAINING PROTEIN"/>
    <property type="match status" value="1"/>
</dbReference>
<feature type="domain" description="Phospholipid/glycerol acyltransferase" evidence="3">
    <location>
        <begin position="39"/>
        <end position="160"/>
    </location>
</feature>
<dbReference type="Proteomes" id="UP000230935">
    <property type="component" value="Unassembled WGS sequence"/>
</dbReference>
<evidence type="ECO:0000259" key="3">
    <source>
        <dbReference type="SMART" id="SM00563"/>
    </source>
</evidence>
<evidence type="ECO:0000256" key="1">
    <source>
        <dbReference type="ARBA" id="ARBA00022679"/>
    </source>
</evidence>
<dbReference type="SUPFAM" id="SSF69593">
    <property type="entry name" value="Glycerol-3-phosphate (1)-acyltransferase"/>
    <property type="match status" value="1"/>
</dbReference>
<evidence type="ECO:0000256" key="2">
    <source>
        <dbReference type="ARBA" id="ARBA00023315"/>
    </source>
</evidence>
<proteinExistence type="predicted"/>
<dbReference type="Pfam" id="PF01553">
    <property type="entry name" value="Acyltransferase"/>
    <property type="match status" value="1"/>
</dbReference>
<protein>
    <recommendedName>
        <fullName evidence="3">Phospholipid/glycerol acyltransferase domain-containing protein</fullName>
    </recommendedName>
</protein>
<sequence>MSNILSSEHTALPTLRAGQKPRKIVGWKVYGDIGPDPAVVVVEHHTSNYDLPFLFLVKTFMGYGRIHFLMKSEWFRYGLGWFFKWIGGVPVIRDGSERRDTLGYAINGFINGHIKWLAITPSGTRARKRPSQKRACWKRGFLHIARGAKVPLVLAAIDYSRHEITLLRHDITSKPDDEVMAFCAAFFGEFAAGKHPTGETPVRL</sequence>
<keyword evidence="2" id="KW-0012">Acyltransferase</keyword>
<name>A0A2H0W309_9BACT</name>